<evidence type="ECO:0000313" key="3">
    <source>
        <dbReference type="Proteomes" id="UP000237271"/>
    </source>
</evidence>
<accession>A0A2P4XTV7</accession>
<sequence length="106" mass="11931">MSWRGSRSSGQRVWVLRSSQSGGSSVSSGEEFSDVVSMHPPSQLPRDRGVRHEIDLVPGTKYCVTRQFLYFASNAFFAEKAKSGMVRESKSPHSTPIFRVRKPNRK</sequence>
<feature type="compositionally biased region" description="Low complexity" evidence="1">
    <location>
        <begin position="18"/>
        <end position="37"/>
    </location>
</feature>
<dbReference type="Proteomes" id="UP000237271">
    <property type="component" value="Unassembled WGS sequence"/>
</dbReference>
<dbReference type="InterPro" id="IPR043502">
    <property type="entry name" value="DNA/RNA_pol_sf"/>
</dbReference>
<dbReference type="EMBL" id="NCKW01007986">
    <property type="protein sequence ID" value="POM68957.1"/>
    <property type="molecule type" value="Genomic_DNA"/>
</dbReference>
<feature type="compositionally biased region" description="Basic and acidic residues" evidence="1">
    <location>
        <begin position="82"/>
        <end position="91"/>
    </location>
</feature>
<evidence type="ECO:0000313" key="2">
    <source>
        <dbReference type="EMBL" id="POM68957.1"/>
    </source>
</evidence>
<reference evidence="2 3" key="1">
    <citation type="journal article" date="2017" name="Genome Biol. Evol.">
        <title>Phytophthora megakarya and P. palmivora, closely related causal agents of cacao black pod rot, underwent increases in genome sizes and gene numbers by different mechanisms.</title>
        <authorList>
            <person name="Ali S.S."/>
            <person name="Shao J."/>
            <person name="Lary D.J."/>
            <person name="Kronmiller B."/>
            <person name="Shen D."/>
            <person name="Strem M.D."/>
            <person name="Amoako-Attah I."/>
            <person name="Akrofi A.Y."/>
            <person name="Begoude B.A."/>
            <person name="Ten Hoopen G.M."/>
            <person name="Coulibaly K."/>
            <person name="Kebe B.I."/>
            <person name="Melnick R.L."/>
            <person name="Guiltinan M.J."/>
            <person name="Tyler B.M."/>
            <person name="Meinhardt L.W."/>
            <person name="Bailey B.A."/>
        </authorList>
    </citation>
    <scope>NUCLEOTIDE SEQUENCE [LARGE SCALE GENOMIC DNA]</scope>
    <source>
        <strain evidence="3">sbr112.9</strain>
    </source>
</reference>
<dbReference type="AlphaFoldDB" id="A0A2P4XTV7"/>
<name>A0A2P4XTV7_9STRA</name>
<feature type="region of interest" description="Disordered" evidence="1">
    <location>
        <begin position="82"/>
        <end position="106"/>
    </location>
</feature>
<dbReference type="Gene3D" id="3.10.10.10">
    <property type="entry name" value="HIV Type 1 Reverse Transcriptase, subunit A, domain 1"/>
    <property type="match status" value="1"/>
</dbReference>
<protein>
    <submittedName>
        <fullName evidence="2">Pol protein</fullName>
    </submittedName>
</protein>
<evidence type="ECO:0000256" key="1">
    <source>
        <dbReference type="SAM" id="MobiDB-lite"/>
    </source>
</evidence>
<proteinExistence type="predicted"/>
<keyword evidence="3" id="KW-1185">Reference proteome</keyword>
<feature type="region of interest" description="Disordered" evidence="1">
    <location>
        <begin position="1"/>
        <end position="50"/>
    </location>
</feature>
<feature type="compositionally biased region" description="Polar residues" evidence="1">
    <location>
        <begin position="1"/>
        <end position="11"/>
    </location>
</feature>
<organism evidence="2 3">
    <name type="scientific">Phytophthora palmivora</name>
    <dbReference type="NCBI Taxonomy" id="4796"/>
    <lineage>
        <taxon>Eukaryota</taxon>
        <taxon>Sar</taxon>
        <taxon>Stramenopiles</taxon>
        <taxon>Oomycota</taxon>
        <taxon>Peronosporomycetes</taxon>
        <taxon>Peronosporales</taxon>
        <taxon>Peronosporaceae</taxon>
        <taxon>Phytophthora</taxon>
    </lineage>
</organism>
<gene>
    <name evidence="2" type="ORF">PHPALM_14815</name>
</gene>
<comment type="caution">
    <text evidence="2">The sequence shown here is derived from an EMBL/GenBank/DDBJ whole genome shotgun (WGS) entry which is preliminary data.</text>
</comment>
<dbReference type="SUPFAM" id="SSF56672">
    <property type="entry name" value="DNA/RNA polymerases"/>
    <property type="match status" value="1"/>
</dbReference>